<dbReference type="AlphaFoldDB" id="A0A8J2IJQ3"/>
<evidence type="ECO:0000313" key="3">
    <source>
        <dbReference type="Proteomes" id="UP000693738"/>
    </source>
</evidence>
<dbReference type="CDD" id="cd09917">
    <property type="entry name" value="F-box_SF"/>
    <property type="match status" value="1"/>
</dbReference>
<feature type="compositionally biased region" description="Acidic residues" evidence="1">
    <location>
        <begin position="97"/>
        <end position="112"/>
    </location>
</feature>
<gene>
    <name evidence="2" type="ORF">FEQUK3_LOCUS4491</name>
</gene>
<evidence type="ECO:0000256" key="1">
    <source>
        <dbReference type="SAM" id="MobiDB-lite"/>
    </source>
</evidence>
<accession>A0A8J2IJQ3</accession>
<reference evidence="2" key="1">
    <citation type="submission" date="2021-05" db="EMBL/GenBank/DDBJ databases">
        <authorList>
            <person name="Khan N."/>
        </authorList>
    </citation>
    <scope>NUCLEOTIDE SEQUENCE</scope>
</reference>
<feature type="region of interest" description="Disordered" evidence="1">
    <location>
        <begin position="88"/>
        <end position="115"/>
    </location>
</feature>
<evidence type="ECO:0000313" key="2">
    <source>
        <dbReference type="EMBL" id="CAG7558821.1"/>
    </source>
</evidence>
<organism evidence="2 3">
    <name type="scientific">Fusarium equiseti</name>
    <name type="common">Fusarium scirpi</name>
    <dbReference type="NCBI Taxonomy" id="61235"/>
    <lineage>
        <taxon>Eukaryota</taxon>
        <taxon>Fungi</taxon>
        <taxon>Dikarya</taxon>
        <taxon>Ascomycota</taxon>
        <taxon>Pezizomycotina</taxon>
        <taxon>Sordariomycetes</taxon>
        <taxon>Hypocreomycetidae</taxon>
        <taxon>Hypocreales</taxon>
        <taxon>Nectriaceae</taxon>
        <taxon>Fusarium</taxon>
        <taxon>Fusarium incarnatum-equiseti species complex</taxon>
    </lineage>
</organism>
<protein>
    <recommendedName>
        <fullName evidence="4">F-box domain-containing protein</fullName>
    </recommendedName>
</protein>
<sequence length="507" mass="58083">MAVTNDKCPVFQGLPNELANGIFDLLPNRDIKNLRLTCRYLNRHAPLRFSRVFISANPLNVEVFLAIANHDTFRQQVKELIWDDATLQSSRSSGNDSDNDYSSDEDSSDDNDYQGHSRFQRGCKEALEDAESRLVDKADGRALSYYERLVGEQADVLESRADEKAVRFALRESRFPHLMKVTVTPAAHGFLFFPLYETPMIRAFPRGFVYPIPRGWTYAIGIYVPGRAQPWEDEEEKRKWRGVQIMPRLLADRETPCNITELSFDNHQLPTGINHYMFDQPNEEYDDLCRILEQPGLKRITLSVLMGWLSNQDAEDWSFLRTRKIRSALAKACDLEEIAFQTDYPVDQHCWASPAVDTVSLFDIFPIDEWSTGKTLTHFGLSGMQVTQEQLISVLSKLPPTLQSIELSFLSVIKGTGNHAGILADIRDKLGWRHRPVDQRVRVRILVRFNQDIGRYMCFDKEVNDYLYGDGPPPFGVDGSGGSWAKITSETGMEYDEFDPDFIRPFR</sequence>
<dbReference type="EMBL" id="CAJSTJ010000126">
    <property type="protein sequence ID" value="CAG7558821.1"/>
    <property type="molecule type" value="Genomic_DNA"/>
</dbReference>
<name>A0A8J2IJQ3_FUSEQ</name>
<proteinExistence type="predicted"/>
<comment type="caution">
    <text evidence="2">The sequence shown here is derived from an EMBL/GenBank/DDBJ whole genome shotgun (WGS) entry which is preliminary data.</text>
</comment>
<dbReference type="Proteomes" id="UP000693738">
    <property type="component" value="Unassembled WGS sequence"/>
</dbReference>
<evidence type="ECO:0008006" key="4">
    <source>
        <dbReference type="Google" id="ProtNLM"/>
    </source>
</evidence>